<accession>A0ACB5QNY7</accession>
<proteinExistence type="predicted"/>
<evidence type="ECO:0000313" key="2">
    <source>
        <dbReference type="Proteomes" id="UP001055013"/>
    </source>
</evidence>
<protein>
    <submittedName>
        <fullName evidence="1">NAD(P)-dependent oxidoreductase</fullName>
    </submittedName>
</protein>
<name>A0ACB5QNY7_9BURK</name>
<dbReference type="EMBL" id="BPUR01000003">
    <property type="protein sequence ID" value="GJH16570.1"/>
    <property type="molecule type" value="Genomic_DNA"/>
</dbReference>
<gene>
    <name evidence="1" type="ORF">CBA19CS22_08530</name>
</gene>
<dbReference type="Proteomes" id="UP001055013">
    <property type="component" value="Unassembled WGS sequence"/>
</dbReference>
<organism evidence="1 2">
    <name type="scientific">Caballeronia novacaledonica</name>
    <dbReference type="NCBI Taxonomy" id="1544861"/>
    <lineage>
        <taxon>Bacteria</taxon>
        <taxon>Pseudomonadati</taxon>
        <taxon>Pseudomonadota</taxon>
        <taxon>Betaproteobacteria</taxon>
        <taxon>Burkholderiales</taxon>
        <taxon>Burkholderiaceae</taxon>
        <taxon>Caballeronia</taxon>
    </lineage>
</organism>
<sequence length="298" mass="30793">MATYGFVGLGAMGKHMVSHMLAKGLAVVVFDRNENAIREAVSGGAEPAKSARDLADRAEVVMICLPTPDIVEAVATGPNGLIEGSKIKVFVDHSTTGPTVARKLADAFAGRNIVSLDAPLAGGVAGAKAGTLSVLVSGAASGFESAKPAFDAFGRNVAHLGEQPGLGQTLKLVNNMIAGAALVTAAEAVLFGVKAGIPAQVILDALSKSATARSFAVDTLLGEKVLSRNFDFGFRMDLMRKDMRLALSEAEAVKSPMLACSVVKQIFDAAIADGFDGEDMTKVVIQLEKLAHAEIKAT</sequence>
<comment type="caution">
    <text evidence="1">The sequence shown here is derived from an EMBL/GenBank/DDBJ whole genome shotgun (WGS) entry which is preliminary data.</text>
</comment>
<reference evidence="1" key="1">
    <citation type="submission" date="2021-09" db="EMBL/GenBank/DDBJ databases">
        <title>Isolation and characterization of 3-chlorobenzoate degrading bacteria from soils in Shizuoka.</title>
        <authorList>
            <person name="Ifat A."/>
            <person name="Ogawa N."/>
            <person name="Kimbara K."/>
            <person name="Moriuchi R."/>
            <person name="Dohra H."/>
            <person name="Shintani M."/>
        </authorList>
    </citation>
    <scope>NUCLEOTIDE SEQUENCE</scope>
    <source>
        <strain evidence="1">19CS2-2</strain>
    </source>
</reference>
<keyword evidence="2" id="KW-1185">Reference proteome</keyword>
<evidence type="ECO:0000313" key="1">
    <source>
        <dbReference type="EMBL" id="GJH16570.1"/>
    </source>
</evidence>